<name>A0A6V8NF09_9BACT</name>
<dbReference type="InterPro" id="IPR011322">
    <property type="entry name" value="N-reg_PII-like_a/b"/>
</dbReference>
<dbReference type="Proteomes" id="UP000587586">
    <property type="component" value="Unassembled WGS sequence"/>
</dbReference>
<protein>
    <submittedName>
        <fullName evidence="1">Nitrogen regulatory protein P-II 1</fullName>
    </submittedName>
</protein>
<dbReference type="GO" id="GO:0006808">
    <property type="term" value="P:regulation of nitrogen utilization"/>
    <property type="evidence" value="ECO:0007669"/>
    <property type="project" value="InterPro"/>
</dbReference>
<evidence type="ECO:0000313" key="2">
    <source>
        <dbReference type="Proteomes" id="UP000587586"/>
    </source>
</evidence>
<gene>
    <name evidence="1" type="primary">glnK_2</name>
    <name evidence="1" type="ORF">GMLC_39460</name>
</gene>
<proteinExistence type="predicted"/>
<dbReference type="SUPFAM" id="SSF54913">
    <property type="entry name" value="GlnB-like"/>
    <property type="match status" value="1"/>
</dbReference>
<dbReference type="AlphaFoldDB" id="A0A6V8NF09"/>
<dbReference type="SMART" id="SM00938">
    <property type="entry name" value="P-II"/>
    <property type="match status" value="1"/>
</dbReference>
<reference evidence="2" key="1">
    <citation type="submission" date="2020-06" db="EMBL/GenBank/DDBJ databases">
        <title>Draft genomic sequecing of Geomonas sp. Red745.</title>
        <authorList>
            <person name="Itoh H."/>
            <person name="Xu Z.X."/>
            <person name="Ushijima N."/>
            <person name="Masuda Y."/>
            <person name="Shiratori Y."/>
            <person name="Senoo K."/>
        </authorList>
    </citation>
    <scope>NUCLEOTIDE SEQUENCE [LARGE SCALE GENOMIC DNA]</scope>
    <source>
        <strain evidence="2">Red745</strain>
    </source>
</reference>
<dbReference type="InterPro" id="IPR015867">
    <property type="entry name" value="N-reg_PII/ATP_PRibTrfase_C"/>
</dbReference>
<dbReference type="PROSITE" id="PS51343">
    <property type="entry name" value="PII_GLNB_DOM"/>
    <property type="match status" value="1"/>
</dbReference>
<evidence type="ECO:0000313" key="1">
    <source>
        <dbReference type="EMBL" id="GFO70367.1"/>
    </source>
</evidence>
<dbReference type="PRINTS" id="PR00340">
    <property type="entry name" value="PIIGLNB"/>
</dbReference>
<dbReference type="RefSeq" id="WP_183362976.1">
    <property type="nucleotide sequence ID" value="NZ_BLXZ01000009.1"/>
</dbReference>
<dbReference type="Gene3D" id="3.30.70.120">
    <property type="match status" value="1"/>
</dbReference>
<comment type="caution">
    <text evidence="1">The sequence shown here is derived from an EMBL/GenBank/DDBJ whole genome shotgun (WGS) entry which is preliminary data.</text>
</comment>
<accession>A0A6V8NF09</accession>
<keyword evidence="2" id="KW-1185">Reference proteome</keyword>
<organism evidence="1 2">
    <name type="scientific">Geomonas limicola</name>
    <dbReference type="NCBI Taxonomy" id="2740186"/>
    <lineage>
        <taxon>Bacteria</taxon>
        <taxon>Pseudomonadati</taxon>
        <taxon>Thermodesulfobacteriota</taxon>
        <taxon>Desulfuromonadia</taxon>
        <taxon>Geobacterales</taxon>
        <taxon>Geobacteraceae</taxon>
        <taxon>Geomonas</taxon>
    </lineage>
</organism>
<dbReference type="EMBL" id="BLXZ01000009">
    <property type="protein sequence ID" value="GFO70367.1"/>
    <property type="molecule type" value="Genomic_DNA"/>
</dbReference>
<sequence length="98" mass="10516">MKLIEAVVTKLKVQEVRSALEDLGVVDFMESTIMCHEKGRVMVFRGAQLVANVAEKVKLEIISSDDAADGIVAALGAIVRGGGVHDGRIAMHPYLEVV</sequence>
<dbReference type="InterPro" id="IPR002187">
    <property type="entry name" value="N-reg_PII"/>
</dbReference>
<dbReference type="GO" id="GO:0030234">
    <property type="term" value="F:enzyme regulator activity"/>
    <property type="evidence" value="ECO:0007669"/>
    <property type="project" value="InterPro"/>
</dbReference>
<dbReference type="Pfam" id="PF00543">
    <property type="entry name" value="P-II"/>
    <property type="match status" value="1"/>
</dbReference>